<feature type="compositionally biased region" description="Low complexity" evidence="1">
    <location>
        <begin position="41"/>
        <end position="54"/>
    </location>
</feature>
<dbReference type="OrthoDB" id="4072449at2"/>
<keyword evidence="4" id="KW-1185">Reference proteome</keyword>
<feature type="chain" id="PRO_5011713390" evidence="2">
    <location>
        <begin position="31"/>
        <end position="345"/>
    </location>
</feature>
<evidence type="ECO:0000256" key="1">
    <source>
        <dbReference type="SAM" id="MobiDB-lite"/>
    </source>
</evidence>
<feature type="region of interest" description="Disordered" evidence="1">
    <location>
        <begin position="29"/>
        <end position="79"/>
    </location>
</feature>
<evidence type="ECO:0000256" key="2">
    <source>
        <dbReference type="SAM" id="SignalP"/>
    </source>
</evidence>
<feature type="compositionally biased region" description="Polar residues" evidence="1">
    <location>
        <begin position="55"/>
        <end position="67"/>
    </location>
</feature>
<keyword evidence="2" id="KW-0732">Signal</keyword>
<evidence type="ECO:0000313" key="4">
    <source>
        <dbReference type="Proteomes" id="UP000199341"/>
    </source>
</evidence>
<dbReference type="STRING" id="310781.SAMN05216259_1264"/>
<reference evidence="3 4" key="1">
    <citation type="submission" date="2016-10" db="EMBL/GenBank/DDBJ databases">
        <authorList>
            <person name="de Groot N.N."/>
        </authorList>
    </citation>
    <scope>NUCLEOTIDE SEQUENCE [LARGE SCALE GENOMIC DNA]</scope>
    <source>
        <strain evidence="3 4">CGMCC 4.2022</strain>
    </source>
</reference>
<dbReference type="RefSeq" id="WP_093788472.1">
    <property type="nucleotide sequence ID" value="NZ_FNIE01000026.1"/>
</dbReference>
<dbReference type="EMBL" id="FNIE01000026">
    <property type="protein sequence ID" value="SDP37391.1"/>
    <property type="molecule type" value="Genomic_DNA"/>
</dbReference>
<evidence type="ECO:0000313" key="3">
    <source>
        <dbReference type="EMBL" id="SDP37391.1"/>
    </source>
</evidence>
<dbReference type="AlphaFoldDB" id="A0A1H0S6D3"/>
<proteinExistence type="predicted"/>
<name>A0A1H0S6D3_9ACTN</name>
<gene>
    <name evidence="3" type="ORF">SAMN05216259_1264</name>
</gene>
<protein>
    <submittedName>
        <fullName evidence="3">Enoyl reductase</fullName>
    </submittedName>
</protein>
<organism evidence="3 4">
    <name type="scientific">Actinacidiphila guanduensis</name>
    <dbReference type="NCBI Taxonomy" id="310781"/>
    <lineage>
        <taxon>Bacteria</taxon>
        <taxon>Bacillati</taxon>
        <taxon>Actinomycetota</taxon>
        <taxon>Actinomycetes</taxon>
        <taxon>Kitasatosporales</taxon>
        <taxon>Streptomycetaceae</taxon>
        <taxon>Actinacidiphila</taxon>
    </lineage>
</organism>
<accession>A0A1H0S6D3</accession>
<feature type="signal peptide" evidence="2">
    <location>
        <begin position="1"/>
        <end position="30"/>
    </location>
</feature>
<dbReference type="Proteomes" id="UP000199341">
    <property type="component" value="Unassembled WGS sequence"/>
</dbReference>
<sequence length="345" mass="36396">MPAVIRRTRAAAILAAALAGAALMTAPAHATETGGRGGNGTQSTPTGGSDPSSGLISASVTYDTSKNGRGPSTGPLTAVGGSFTPPPCWYAPAYTPEQFKALEEGVWGEDSTGYEWDNTQRDRYVNGKPYKNFNMDKAGKGYWWTGFPNEADIADPASTSCDAPYFWVDTGDTPPVQNAITPEMLAKLAYQAIRIPNERAELNPTAVQTVNLPTWIWMNQRDIRPVSVTASVPLLGISATTTATPVSMTIDPGTKDAQTFPASGTCTADGNHHLGTPYNGSHGNPPCGVTYLRSTDGTGPFRLKATITWAVSWVGTGHADPTALPSGTYGRGQDVTVQEIQSVNR</sequence>